<dbReference type="SUPFAM" id="SSF48403">
    <property type="entry name" value="Ankyrin repeat"/>
    <property type="match status" value="1"/>
</dbReference>
<dbReference type="Gene3D" id="1.25.40.20">
    <property type="entry name" value="Ankyrin repeat-containing domain"/>
    <property type="match status" value="2"/>
</dbReference>
<dbReference type="Pfam" id="PF22939">
    <property type="entry name" value="WHD_GPIID"/>
    <property type="match status" value="1"/>
</dbReference>
<gene>
    <name evidence="5" type="ORF">L873DRAFT_1730854</name>
</gene>
<dbReference type="InterPro" id="IPR036770">
    <property type="entry name" value="Ankyrin_rpt-contain_sf"/>
</dbReference>
<dbReference type="PROSITE" id="PS50088">
    <property type="entry name" value="ANK_REPEAT"/>
    <property type="match status" value="2"/>
</dbReference>
<dbReference type="InterPro" id="IPR002110">
    <property type="entry name" value="Ankyrin_rpt"/>
</dbReference>
<dbReference type="EMBL" id="ML120361">
    <property type="protein sequence ID" value="RPB03801.1"/>
    <property type="molecule type" value="Genomic_DNA"/>
</dbReference>
<dbReference type="AlphaFoldDB" id="A0A3N4K5T8"/>
<dbReference type="Proteomes" id="UP000276215">
    <property type="component" value="Unassembled WGS sequence"/>
</dbReference>
<dbReference type="SMART" id="SM00248">
    <property type="entry name" value="ANK"/>
    <property type="match status" value="8"/>
</dbReference>
<proteinExistence type="predicted"/>
<dbReference type="PANTHER" id="PTHR24173:SF27">
    <property type="entry name" value="ANKYRIN REPEAT AND SOCS BOX PROTEIN 1"/>
    <property type="match status" value="1"/>
</dbReference>
<keyword evidence="1" id="KW-0677">Repeat</keyword>
<feature type="domain" description="GPI inositol-deacylase winged helix" evidence="4">
    <location>
        <begin position="44"/>
        <end position="128"/>
    </location>
</feature>
<dbReference type="Pfam" id="PF12796">
    <property type="entry name" value="Ank_2"/>
    <property type="match status" value="2"/>
</dbReference>
<feature type="repeat" description="ANK" evidence="3">
    <location>
        <begin position="389"/>
        <end position="421"/>
    </location>
</feature>
<accession>A0A3N4K5T8</accession>
<dbReference type="OrthoDB" id="4772757at2759"/>
<evidence type="ECO:0000256" key="2">
    <source>
        <dbReference type="ARBA" id="ARBA00023043"/>
    </source>
</evidence>
<dbReference type="STRING" id="1336337.A0A3N4K5T8"/>
<name>A0A3N4K5T8_9PEZI</name>
<dbReference type="GO" id="GO:0016567">
    <property type="term" value="P:protein ubiquitination"/>
    <property type="evidence" value="ECO:0007669"/>
    <property type="project" value="TreeGrafter"/>
</dbReference>
<evidence type="ECO:0000256" key="1">
    <source>
        <dbReference type="ARBA" id="ARBA00022737"/>
    </source>
</evidence>
<evidence type="ECO:0000313" key="5">
    <source>
        <dbReference type="EMBL" id="RPB03801.1"/>
    </source>
</evidence>
<dbReference type="GO" id="GO:0006511">
    <property type="term" value="P:ubiquitin-dependent protein catabolic process"/>
    <property type="evidence" value="ECO:0007669"/>
    <property type="project" value="TreeGrafter"/>
</dbReference>
<keyword evidence="2 3" id="KW-0040">ANK repeat</keyword>
<evidence type="ECO:0000259" key="4">
    <source>
        <dbReference type="Pfam" id="PF22939"/>
    </source>
</evidence>
<dbReference type="PROSITE" id="PS50297">
    <property type="entry name" value="ANK_REP_REGION"/>
    <property type="match status" value="1"/>
</dbReference>
<evidence type="ECO:0000313" key="6">
    <source>
        <dbReference type="Proteomes" id="UP000276215"/>
    </source>
</evidence>
<evidence type="ECO:0000256" key="3">
    <source>
        <dbReference type="PROSITE-ProRule" id="PRU00023"/>
    </source>
</evidence>
<dbReference type="InterPro" id="IPR054471">
    <property type="entry name" value="GPIID_WHD"/>
</dbReference>
<sequence length="919" mass="102774">MMDFKEWKGRCTPNTVRNLISRLEALGNRLYDRYDNILDKIPQHAKEDAMNLFKWLIIAGRPLSVKEASIALGLNRTHSSLGALQSDIDRDMGADKLRKLCGPLIHVDESIGRVTLLHYSVKEYLIDATRPDNKWRITLQDALKQTTRDCITFLSFNEFSSSVLHPKDHFRPYTYDPDTYDIVPHPDNPYENDHCLLRNLPFLKYAVTQWVNHFKACQEALLKDPDCRRILTAFLIEKEKNVELFFRLYQYFGNTRSSPEAASPLHVVCYFGLEALVPFFTQTSAPKSQDPTTAKKRCSPLEMGALGGHRGVIEQLLKLPQHAHDNRDVKNALSVAVDCGHMAVVECLLQHFPPSDSLSPLLESASAGGHTDIAELLLKKGADVNQGGKYSCPLEAAAYHGHLDMVRMLIRWKADINRFQASSAHGYGSALYAAAAEDHLGIVEELLENGVDVNRICGVHGTALQAAAYAGSMGVVKRLLDAKAINYRCGQYGGALQAALHVGQDDIVRVLEDAGYSPFDRRPVEQSATLDDHAIQGLNVFEKEIELGRIDGAHRRAGRIIRNISSAIERKNSRCLGFLLAVGVEAFEVAVKSGNENFLEFLTKTGMMLLKKTVVPKPSDETVQLSRAWAKALLWTVGEGDRPNIARRMLELCVGDFQGLVDEGRNQDAEELVYAAIEILLATTEIENPKLIGIFLDVFIAALEKLMDGRFEKRTLEIIDEYATKFRDALIRNNSTKDRARARVLAIAGSLALRNAVENQKVKVTQHLTKMYKEILQWIVESGQATDLLIQLGSYVDNQTSPATEICLMQEALLVVTCLLQMETEDQNWRKIFRGLVSGILIQILTAAETIRKLDAVEAHVELWAKGIVRARPGGSIKEHIRFVFEVTRDESTPPPSERLRVSLERIIIRINGISKVDA</sequence>
<protein>
    <submittedName>
        <fullName evidence="5">Ankyrin</fullName>
    </submittedName>
</protein>
<organism evidence="5 6">
    <name type="scientific">Choiromyces venosus 120613-1</name>
    <dbReference type="NCBI Taxonomy" id="1336337"/>
    <lineage>
        <taxon>Eukaryota</taxon>
        <taxon>Fungi</taxon>
        <taxon>Dikarya</taxon>
        <taxon>Ascomycota</taxon>
        <taxon>Pezizomycotina</taxon>
        <taxon>Pezizomycetes</taxon>
        <taxon>Pezizales</taxon>
        <taxon>Tuberaceae</taxon>
        <taxon>Choiromyces</taxon>
    </lineage>
</organism>
<reference evidence="5 6" key="1">
    <citation type="journal article" date="2018" name="Nat. Ecol. Evol.">
        <title>Pezizomycetes genomes reveal the molecular basis of ectomycorrhizal truffle lifestyle.</title>
        <authorList>
            <person name="Murat C."/>
            <person name="Payen T."/>
            <person name="Noel B."/>
            <person name="Kuo A."/>
            <person name="Morin E."/>
            <person name="Chen J."/>
            <person name="Kohler A."/>
            <person name="Krizsan K."/>
            <person name="Balestrini R."/>
            <person name="Da Silva C."/>
            <person name="Montanini B."/>
            <person name="Hainaut M."/>
            <person name="Levati E."/>
            <person name="Barry K.W."/>
            <person name="Belfiori B."/>
            <person name="Cichocki N."/>
            <person name="Clum A."/>
            <person name="Dockter R.B."/>
            <person name="Fauchery L."/>
            <person name="Guy J."/>
            <person name="Iotti M."/>
            <person name="Le Tacon F."/>
            <person name="Lindquist E.A."/>
            <person name="Lipzen A."/>
            <person name="Malagnac F."/>
            <person name="Mello A."/>
            <person name="Molinier V."/>
            <person name="Miyauchi S."/>
            <person name="Poulain J."/>
            <person name="Riccioni C."/>
            <person name="Rubini A."/>
            <person name="Sitrit Y."/>
            <person name="Splivallo R."/>
            <person name="Traeger S."/>
            <person name="Wang M."/>
            <person name="Zifcakova L."/>
            <person name="Wipf D."/>
            <person name="Zambonelli A."/>
            <person name="Paolocci F."/>
            <person name="Nowrousian M."/>
            <person name="Ottonello S."/>
            <person name="Baldrian P."/>
            <person name="Spatafora J.W."/>
            <person name="Henrissat B."/>
            <person name="Nagy L.G."/>
            <person name="Aury J.M."/>
            <person name="Wincker P."/>
            <person name="Grigoriev I.V."/>
            <person name="Bonfante P."/>
            <person name="Martin F.M."/>
        </authorList>
    </citation>
    <scope>NUCLEOTIDE SEQUENCE [LARGE SCALE GENOMIC DNA]</scope>
    <source>
        <strain evidence="5 6">120613-1</strain>
    </source>
</reference>
<dbReference type="PANTHER" id="PTHR24173">
    <property type="entry name" value="ANKYRIN REPEAT CONTAINING"/>
    <property type="match status" value="1"/>
</dbReference>
<keyword evidence="6" id="KW-1185">Reference proteome</keyword>
<feature type="repeat" description="ANK" evidence="3">
    <location>
        <begin position="356"/>
        <end position="389"/>
    </location>
</feature>
<dbReference type="GO" id="GO:0000151">
    <property type="term" value="C:ubiquitin ligase complex"/>
    <property type="evidence" value="ECO:0007669"/>
    <property type="project" value="TreeGrafter"/>
</dbReference>